<dbReference type="EMBL" id="JACZDF010000004">
    <property type="protein sequence ID" value="MBD9699751.1"/>
    <property type="molecule type" value="Genomic_DNA"/>
</dbReference>
<feature type="domain" description="Ferrous iron transporter FeoA-like" evidence="2">
    <location>
        <begin position="1"/>
        <end position="72"/>
    </location>
</feature>
<name>A0ABR9DRM1_9MICO</name>
<keyword evidence="1" id="KW-0408">Iron</keyword>
<proteinExistence type="predicted"/>
<dbReference type="InterPro" id="IPR008988">
    <property type="entry name" value="Transcriptional_repressor_C"/>
</dbReference>
<organism evidence="3 4">
    <name type="scientific">Flavimobilis rhizosphaerae</name>
    <dbReference type="NCBI Taxonomy" id="2775421"/>
    <lineage>
        <taxon>Bacteria</taxon>
        <taxon>Bacillati</taxon>
        <taxon>Actinomycetota</taxon>
        <taxon>Actinomycetes</taxon>
        <taxon>Micrococcales</taxon>
        <taxon>Jonesiaceae</taxon>
        <taxon>Flavimobilis</taxon>
    </lineage>
</organism>
<dbReference type="RefSeq" id="WP_192280048.1">
    <property type="nucleotide sequence ID" value="NZ_JACZDF010000004.1"/>
</dbReference>
<protein>
    <submittedName>
        <fullName evidence="3">Ferrous iron transport protein A</fullName>
    </submittedName>
</protein>
<dbReference type="Pfam" id="PF04023">
    <property type="entry name" value="FeoA"/>
    <property type="match status" value="1"/>
</dbReference>
<accession>A0ABR9DRM1</accession>
<keyword evidence="4" id="KW-1185">Reference proteome</keyword>
<gene>
    <name evidence="3" type="ORF">IGS67_09645</name>
</gene>
<dbReference type="Proteomes" id="UP000642107">
    <property type="component" value="Unassembled WGS sequence"/>
</dbReference>
<dbReference type="InterPro" id="IPR007167">
    <property type="entry name" value="Fe-transptr_FeoA-like"/>
</dbReference>
<dbReference type="SMART" id="SM00899">
    <property type="entry name" value="FeoA"/>
    <property type="match status" value="1"/>
</dbReference>
<sequence length="73" mass="7357">MTLALLPVGLDAVVAHVNVDGPLGARLAELGLRPGAHVRTTHTAAAGARVVALGADRIALDQATCGRVQISLP</sequence>
<evidence type="ECO:0000259" key="2">
    <source>
        <dbReference type="SMART" id="SM00899"/>
    </source>
</evidence>
<dbReference type="InterPro" id="IPR038157">
    <property type="entry name" value="FeoA_core_dom"/>
</dbReference>
<comment type="caution">
    <text evidence="3">The sequence shown here is derived from an EMBL/GenBank/DDBJ whole genome shotgun (WGS) entry which is preliminary data.</text>
</comment>
<dbReference type="Gene3D" id="2.30.30.90">
    <property type="match status" value="1"/>
</dbReference>
<evidence type="ECO:0000256" key="1">
    <source>
        <dbReference type="ARBA" id="ARBA00023004"/>
    </source>
</evidence>
<evidence type="ECO:0000313" key="4">
    <source>
        <dbReference type="Proteomes" id="UP000642107"/>
    </source>
</evidence>
<evidence type="ECO:0000313" key="3">
    <source>
        <dbReference type="EMBL" id="MBD9699751.1"/>
    </source>
</evidence>
<dbReference type="SUPFAM" id="SSF50037">
    <property type="entry name" value="C-terminal domain of transcriptional repressors"/>
    <property type="match status" value="1"/>
</dbReference>
<reference evidence="3 4" key="1">
    <citation type="submission" date="2020-09" db="EMBL/GenBank/DDBJ databases">
        <title>Flavimobilis rhizosphaerae sp. nov., isolated from rhizosphere soil of Spartina alterniflora.</title>
        <authorList>
            <person name="Hanqin C."/>
        </authorList>
    </citation>
    <scope>NUCLEOTIDE SEQUENCE [LARGE SCALE GENOMIC DNA]</scope>
    <source>
        <strain evidence="3 4">GY 10621</strain>
    </source>
</reference>